<protein>
    <submittedName>
        <fullName evidence="1">Uncharacterized protein</fullName>
    </submittedName>
</protein>
<dbReference type="EMBL" id="JANUGW010000016">
    <property type="protein sequence ID" value="MCS0583874.1"/>
    <property type="molecule type" value="Genomic_DNA"/>
</dbReference>
<organism evidence="1 2">
    <name type="scientific">Massilia pinisoli</name>
    <dbReference type="NCBI Taxonomy" id="1772194"/>
    <lineage>
        <taxon>Bacteria</taxon>
        <taxon>Pseudomonadati</taxon>
        <taxon>Pseudomonadota</taxon>
        <taxon>Betaproteobacteria</taxon>
        <taxon>Burkholderiales</taxon>
        <taxon>Oxalobacteraceae</taxon>
        <taxon>Telluria group</taxon>
        <taxon>Massilia</taxon>
    </lineage>
</organism>
<sequence>MPSALARLARRMTLRLVPRAQSGIRTFPDGFATRDVVVPWDDVSRVLAFPGEGGMRIEVRASHLEEAVVLAQTQPGFDAFVRMADRRLTFPLAWWEGLPRARRVVLFEAGLHEVPACGEHAAARTANG</sequence>
<comment type="caution">
    <text evidence="1">The sequence shown here is derived from an EMBL/GenBank/DDBJ whole genome shotgun (WGS) entry which is preliminary data.</text>
</comment>
<dbReference type="RefSeq" id="WP_258818442.1">
    <property type="nucleotide sequence ID" value="NZ_JANUGW010000016.1"/>
</dbReference>
<evidence type="ECO:0000313" key="1">
    <source>
        <dbReference type="EMBL" id="MCS0583874.1"/>
    </source>
</evidence>
<dbReference type="Proteomes" id="UP001204151">
    <property type="component" value="Unassembled WGS sequence"/>
</dbReference>
<name>A0ABT1ZVG4_9BURK</name>
<accession>A0ABT1ZVG4</accession>
<reference evidence="1 2" key="1">
    <citation type="submission" date="2022-08" db="EMBL/GenBank/DDBJ databases">
        <title>Reclassification of Massilia species as members of the genera Telluria, Duganella, Pseudoduganella, Mokoshia gen. nov. and Zemynaea gen. nov. using orthogonal and non-orthogonal genome-based approaches.</title>
        <authorList>
            <person name="Bowman J.P."/>
        </authorList>
    </citation>
    <scope>NUCLEOTIDE SEQUENCE [LARGE SCALE GENOMIC DNA]</scope>
    <source>
        <strain evidence="1 2">JCM 31316</strain>
    </source>
</reference>
<evidence type="ECO:0000313" key="2">
    <source>
        <dbReference type="Proteomes" id="UP001204151"/>
    </source>
</evidence>
<gene>
    <name evidence="1" type="ORF">NX784_19955</name>
</gene>
<keyword evidence="2" id="KW-1185">Reference proteome</keyword>
<proteinExistence type="predicted"/>